<organism evidence="2 3">
    <name type="scientific">Colletotrichum asianum</name>
    <dbReference type="NCBI Taxonomy" id="702518"/>
    <lineage>
        <taxon>Eukaryota</taxon>
        <taxon>Fungi</taxon>
        <taxon>Dikarya</taxon>
        <taxon>Ascomycota</taxon>
        <taxon>Pezizomycotina</taxon>
        <taxon>Sordariomycetes</taxon>
        <taxon>Hypocreomycetidae</taxon>
        <taxon>Glomerellales</taxon>
        <taxon>Glomerellaceae</taxon>
        <taxon>Colletotrichum</taxon>
        <taxon>Colletotrichum gloeosporioides species complex</taxon>
    </lineage>
</organism>
<feature type="region of interest" description="Disordered" evidence="1">
    <location>
        <begin position="147"/>
        <end position="174"/>
    </location>
</feature>
<evidence type="ECO:0000313" key="2">
    <source>
        <dbReference type="EMBL" id="KAF0316054.1"/>
    </source>
</evidence>
<name>A0A8H3VW68_9PEZI</name>
<comment type="caution">
    <text evidence="2">The sequence shown here is derived from an EMBL/GenBank/DDBJ whole genome shotgun (WGS) entry which is preliminary data.</text>
</comment>
<dbReference type="EMBL" id="WOWK01000174">
    <property type="protein sequence ID" value="KAF0316054.1"/>
    <property type="molecule type" value="Genomic_DNA"/>
</dbReference>
<reference evidence="2 3" key="1">
    <citation type="submission" date="2019-12" db="EMBL/GenBank/DDBJ databases">
        <title>A genome sequence resource for the geographically widespread anthracnose pathogen Colletotrichum asianum.</title>
        <authorList>
            <person name="Meng Y."/>
        </authorList>
    </citation>
    <scope>NUCLEOTIDE SEQUENCE [LARGE SCALE GENOMIC DNA]</scope>
    <source>
        <strain evidence="2 3">ICMP 18580</strain>
    </source>
</reference>
<accession>A0A8H3VW68</accession>
<keyword evidence="3" id="KW-1185">Reference proteome</keyword>
<evidence type="ECO:0000313" key="3">
    <source>
        <dbReference type="Proteomes" id="UP000434172"/>
    </source>
</evidence>
<sequence length="210" mass="23939">MPAMVRPRPTNPPSSIICCMPTSLCYEYTTYASLTAIPHAEMYSCMPDCAHPRQDPAVQLGYKQRRRQHLRPRRRALPFCRGTHWHGDQALPKPNEHIKNSMNPRADIQLRDPFHIVERSIGKWDEKQRPNLRLGIAEQAPRTQAVQEHAMQPAGRPLGPSSEHKKTSRMLHASAAQDEHASRTALQKMLGNLTNWCNLRGLSEDTSRLE</sequence>
<dbReference type="Proteomes" id="UP000434172">
    <property type="component" value="Unassembled WGS sequence"/>
</dbReference>
<evidence type="ECO:0000256" key="1">
    <source>
        <dbReference type="SAM" id="MobiDB-lite"/>
    </source>
</evidence>
<dbReference type="AlphaFoldDB" id="A0A8H3VW68"/>
<protein>
    <submittedName>
        <fullName evidence="2">Uncharacterized protein</fullName>
    </submittedName>
</protein>
<proteinExistence type="predicted"/>
<gene>
    <name evidence="2" type="ORF">GQ607_016698</name>
</gene>